<proteinExistence type="predicted"/>
<protein>
    <recommendedName>
        <fullName evidence="3">SprT-like domain-containing protein</fullName>
    </recommendedName>
</protein>
<evidence type="ECO:0000313" key="1">
    <source>
        <dbReference type="EMBL" id="KGO89232.1"/>
    </source>
</evidence>
<dbReference type="OrthoDB" id="1449922at2"/>
<dbReference type="eggNOG" id="ENOG5030I6C">
    <property type="taxonomic scope" value="Bacteria"/>
</dbReference>
<evidence type="ECO:0008006" key="3">
    <source>
        <dbReference type="Google" id="ProtNLM"/>
    </source>
</evidence>
<accession>A0A0A2M9A3</accession>
<dbReference type="Proteomes" id="UP000030121">
    <property type="component" value="Unassembled WGS sequence"/>
</dbReference>
<dbReference type="RefSeq" id="WP_026980497.1">
    <property type="nucleotide sequence ID" value="NZ_AUCZ01000009.1"/>
</dbReference>
<dbReference type="EMBL" id="JRLW01000010">
    <property type="protein sequence ID" value="KGO89232.1"/>
    <property type="molecule type" value="Genomic_DNA"/>
</dbReference>
<organism evidence="1 2">
    <name type="scientific">Flavobacterium suncheonense GH29-5 = DSM 17707</name>
    <dbReference type="NCBI Taxonomy" id="1121899"/>
    <lineage>
        <taxon>Bacteria</taxon>
        <taxon>Pseudomonadati</taxon>
        <taxon>Bacteroidota</taxon>
        <taxon>Flavobacteriia</taxon>
        <taxon>Flavobacteriales</taxon>
        <taxon>Flavobacteriaceae</taxon>
        <taxon>Flavobacterium</taxon>
    </lineage>
</organism>
<gene>
    <name evidence="1" type="ORF">Q764_09200</name>
</gene>
<dbReference type="AlphaFoldDB" id="A0A0A2M9A3"/>
<dbReference type="STRING" id="1121899.GCA_000430025_02068"/>
<comment type="caution">
    <text evidence="1">The sequence shown here is derived from an EMBL/GenBank/DDBJ whole genome shotgun (WGS) entry which is preliminary data.</text>
</comment>
<reference evidence="1 2" key="1">
    <citation type="submission" date="2013-09" db="EMBL/GenBank/DDBJ databases">
        <authorList>
            <person name="Zeng Z."/>
            <person name="Chen C."/>
        </authorList>
    </citation>
    <scope>NUCLEOTIDE SEQUENCE [LARGE SCALE GENOMIC DNA]</scope>
    <source>
        <strain evidence="1 2">GH29-5</strain>
    </source>
</reference>
<name>A0A0A2M9A3_9FLAO</name>
<keyword evidence="2" id="KW-1185">Reference proteome</keyword>
<evidence type="ECO:0000313" key="2">
    <source>
        <dbReference type="Proteomes" id="UP000030121"/>
    </source>
</evidence>
<sequence length="170" mass="19880">MKSIPEILQIINRFHELGETAQAGEFLIQQFGLEQPNFKGFEYREAARPDFILMTTEGAFGEPQIIRLPENAFEFPLDLILNLIAHEMVHVIQKSAANQVLDKNEREWQAYYEMLFHKIFPKIPECSDFHKKFFADKAFEYYKRMGEGSELQQKYANQKLEVENLVASLS</sequence>